<accession>A0A2G8LIW4</accession>
<feature type="transmembrane region" description="Helical" evidence="8">
    <location>
        <begin position="52"/>
        <end position="78"/>
    </location>
</feature>
<dbReference type="PANTHER" id="PTHR11003:SF334">
    <property type="entry name" value="FI03418P"/>
    <property type="match status" value="1"/>
</dbReference>
<evidence type="ECO:0000256" key="1">
    <source>
        <dbReference type="ARBA" id="ARBA00004141"/>
    </source>
</evidence>
<dbReference type="GO" id="GO:0015271">
    <property type="term" value="F:outward rectifier potassium channel activity"/>
    <property type="evidence" value="ECO:0007669"/>
    <property type="project" value="TreeGrafter"/>
</dbReference>
<evidence type="ECO:0000256" key="7">
    <source>
        <dbReference type="ARBA" id="ARBA00023303"/>
    </source>
</evidence>
<evidence type="ECO:0000256" key="6">
    <source>
        <dbReference type="ARBA" id="ARBA00023136"/>
    </source>
</evidence>
<protein>
    <submittedName>
        <fullName evidence="10">Putative open rectifier potassium channel protein 1-like</fullName>
    </submittedName>
</protein>
<keyword evidence="4 8" id="KW-1133">Transmembrane helix</keyword>
<dbReference type="SUPFAM" id="SSF81324">
    <property type="entry name" value="Voltage-gated potassium channels"/>
    <property type="match status" value="1"/>
</dbReference>
<dbReference type="AlphaFoldDB" id="A0A2G8LIW4"/>
<dbReference type="PANTHER" id="PTHR11003">
    <property type="entry name" value="POTASSIUM CHANNEL, SUBFAMILY K"/>
    <property type="match status" value="1"/>
</dbReference>
<evidence type="ECO:0000256" key="4">
    <source>
        <dbReference type="ARBA" id="ARBA00022989"/>
    </source>
</evidence>
<reference evidence="10 11" key="1">
    <citation type="journal article" date="2017" name="PLoS Biol.">
        <title>The sea cucumber genome provides insights into morphological evolution and visceral regeneration.</title>
        <authorList>
            <person name="Zhang X."/>
            <person name="Sun L."/>
            <person name="Yuan J."/>
            <person name="Sun Y."/>
            <person name="Gao Y."/>
            <person name="Zhang L."/>
            <person name="Li S."/>
            <person name="Dai H."/>
            <person name="Hamel J.F."/>
            <person name="Liu C."/>
            <person name="Yu Y."/>
            <person name="Liu S."/>
            <person name="Lin W."/>
            <person name="Guo K."/>
            <person name="Jin S."/>
            <person name="Xu P."/>
            <person name="Storey K.B."/>
            <person name="Huan P."/>
            <person name="Zhang T."/>
            <person name="Zhou Y."/>
            <person name="Zhang J."/>
            <person name="Lin C."/>
            <person name="Li X."/>
            <person name="Xing L."/>
            <person name="Huo D."/>
            <person name="Sun M."/>
            <person name="Wang L."/>
            <person name="Mercier A."/>
            <person name="Li F."/>
            <person name="Yang H."/>
            <person name="Xiang J."/>
        </authorList>
    </citation>
    <scope>NUCLEOTIDE SEQUENCE [LARGE SCALE GENOMIC DNA]</scope>
    <source>
        <strain evidence="10">Shaxun</strain>
        <tissue evidence="10">Muscle</tissue>
    </source>
</reference>
<dbReference type="InterPro" id="IPR013099">
    <property type="entry name" value="K_chnl_dom"/>
</dbReference>
<dbReference type="InterPro" id="IPR003280">
    <property type="entry name" value="2pore_dom_K_chnl"/>
</dbReference>
<evidence type="ECO:0000256" key="3">
    <source>
        <dbReference type="ARBA" id="ARBA00022692"/>
    </source>
</evidence>
<dbReference type="Pfam" id="PF07885">
    <property type="entry name" value="Ion_trans_2"/>
    <property type="match status" value="1"/>
</dbReference>
<keyword evidence="6 8" id="KW-0472">Membrane</keyword>
<dbReference type="GO" id="GO:0030322">
    <property type="term" value="P:stabilization of membrane potential"/>
    <property type="evidence" value="ECO:0007669"/>
    <property type="project" value="TreeGrafter"/>
</dbReference>
<evidence type="ECO:0000256" key="5">
    <source>
        <dbReference type="ARBA" id="ARBA00023065"/>
    </source>
</evidence>
<evidence type="ECO:0000313" key="10">
    <source>
        <dbReference type="EMBL" id="PIK60165.1"/>
    </source>
</evidence>
<dbReference type="Gene3D" id="1.10.287.70">
    <property type="match status" value="1"/>
</dbReference>
<organism evidence="10 11">
    <name type="scientific">Stichopus japonicus</name>
    <name type="common">Sea cucumber</name>
    <dbReference type="NCBI Taxonomy" id="307972"/>
    <lineage>
        <taxon>Eukaryota</taxon>
        <taxon>Metazoa</taxon>
        <taxon>Echinodermata</taxon>
        <taxon>Eleutherozoa</taxon>
        <taxon>Echinozoa</taxon>
        <taxon>Holothuroidea</taxon>
        <taxon>Aspidochirotacea</taxon>
        <taxon>Aspidochirotida</taxon>
        <taxon>Stichopodidae</taxon>
        <taxon>Apostichopus</taxon>
    </lineage>
</organism>
<proteinExistence type="predicted"/>
<dbReference type="Proteomes" id="UP000230750">
    <property type="component" value="Unassembled WGS sequence"/>
</dbReference>
<keyword evidence="7 10" id="KW-0407">Ion channel</keyword>
<dbReference type="STRING" id="307972.A0A2G8LIW4"/>
<name>A0A2G8LIW4_STIJA</name>
<feature type="transmembrane region" description="Helical" evidence="8">
    <location>
        <begin position="119"/>
        <end position="144"/>
    </location>
</feature>
<feature type="domain" description="Potassium channel" evidence="9">
    <location>
        <begin position="65"/>
        <end position="146"/>
    </location>
</feature>
<evidence type="ECO:0000259" key="9">
    <source>
        <dbReference type="Pfam" id="PF07885"/>
    </source>
</evidence>
<dbReference type="OrthoDB" id="297496at2759"/>
<evidence type="ECO:0000256" key="8">
    <source>
        <dbReference type="SAM" id="Phobius"/>
    </source>
</evidence>
<feature type="transmembrane region" description="Helical" evidence="8">
    <location>
        <begin position="6"/>
        <end position="26"/>
    </location>
</feature>
<comment type="subcellular location">
    <subcellularLocation>
        <location evidence="1">Membrane</location>
        <topology evidence="1">Multi-pass membrane protein</topology>
    </subcellularLocation>
</comment>
<gene>
    <name evidence="10" type="ORF">BSL78_02886</name>
</gene>
<dbReference type="GO" id="GO:0005886">
    <property type="term" value="C:plasma membrane"/>
    <property type="evidence" value="ECO:0007669"/>
    <property type="project" value="TreeGrafter"/>
</dbReference>
<keyword evidence="3 8" id="KW-0812">Transmembrane</keyword>
<dbReference type="EMBL" id="MRZV01000064">
    <property type="protein sequence ID" value="PIK60165.1"/>
    <property type="molecule type" value="Genomic_DNA"/>
</dbReference>
<evidence type="ECO:0000256" key="2">
    <source>
        <dbReference type="ARBA" id="ARBA00022448"/>
    </source>
</evidence>
<keyword evidence="11" id="KW-1185">Reference proteome</keyword>
<keyword evidence="5" id="KW-0406">Ion transport</keyword>
<dbReference type="GO" id="GO:0022841">
    <property type="term" value="F:potassium ion leak channel activity"/>
    <property type="evidence" value="ECO:0007669"/>
    <property type="project" value="TreeGrafter"/>
</dbReference>
<comment type="caution">
    <text evidence="10">The sequence shown here is derived from an EMBL/GenBank/DDBJ whole genome shotgun (WGS) entry which is preliminary data.</text>
</comment>
<sequence length="147" mass="17029">MNLCVVYAMFGIPLTVCLLGKIGDIFKQNTIYLAGRIHSLTMLLTRSKRFTWILTWIIINVRVYVLIIGVPSLLFAYMEDWSYEEAHYFCFISLTTIGFGDRVATTKTGQNRYADPTVYILYTLFTVFYYIFGLSVLAILLNLFSKW</sequence>
<evidence type="ECO:0000313" key="11">
    <source>
        <dbReference type="Proteomes" id="UP000230750"/>
    </source>
</evidence>
<keyword evidence="2" id="KW-0813">Transport</keyword>